<dbReference type="PANTHER" id="PTHR11735:SF6">
    <property type="entry name" value="TRNA N6-ADENOSINE THREONYLCARBAMOYLTRANSFERASE, MITOCHONDRIAL"/>
    <property type="match status" value="1"/>
</dbReference>
<dbReference type="CDD" id="cd24133">
    <property type="entry name" value="ASKHA_NBD_TsaD_bac"/>
    <property type="match status" value="1"/>
</dbReference>
<dbReference type="SUPFAM" id="SSF53067">
    <property type="entry name" value="Actin-like ATPase domain"/>
    <property type="match status" value="1"/>
</dbReference>
<dbReference type="GO" id="GO:0005737">
    <property type="term" value="C:cytoplasm"/>
    <property type="evidence" value="ECO:0007669"/>
    <property type="project" value="UniProtKB-SubCell"/>
</dbReference>
<dbReference type="RefSeq" id="WP_125164349.1">
    <property type="nucleotide sequence ID" value="NZ_CP034234.1"/>
</dbReference>
<dbReference type="FunFam" id="3.30.420.40:FF:000012">
    <property type="entry name" value="tRNA N6-adenosine threonylcarbamoyltransferase"/>
    <property type="match status" value="1"/>
</dbReference>
<name>A0A3Q8S7J6_9FIRM</name>
<keyword evidence="4 8" id="KW-0479">Metal-binding</keyword>
<comment type="subcellular location">
    <subcellularLocation>
        <location evidence="8">Cytoplasm</location>
    </subcellularLocation>
</comment>
<dbReference type="KEGG" id="eri:EEI45_04885"/>
<feature type="domain" description="Gcp-like" evidence="9">
    <location>
        <begin position="23"/>
        <end position="308"/>
    </location>
</feature>
<keyword evidence="5 8" id="KW-0408">Iron</keyword>
<feature type="binding site" evidence="8">
    <location>
        <position position="183"/>
    </location>
    <ligand>
        <name>substrate</name>
    </ligand>
</feature>
<feature type="binding site" evidence="8">
    <location>
        <begin position="133"/>
        <end position="137"/>
    </location>
    <ligand>
        <name>substrate</name>
    </ligand>
</feature>
<evidence type="ECO:0000313" key="10">
    <source>
        <dbReference type="EMBL" id="AZK44168.1"/>
    </source>
</evidence>
<dbReference type="AlphaFoldDB" id="A0A3Q8S7J6"/>
<dbReference type="InterPro" id="IPR043129">
    <property type="entry name" value="ATPase_NBD"/>
</dbReference>
<comment type="catalytic activity">
    <reaction evidence="7 8">
        <text>L-threonylcarbamoyladenylate + adenosine(37) in tRNA = N(6)-L-threonylcarbamoyladenosine(37) in tRNA + AMP + H(+)</text>
        <dbReference type="Rhea" id="RHEA:37059"/>
        <dbReference type="Rhea" id="RHEA-COMP:10162"/>
        <dbReference type="Rhea" id="RHEA-COMP:10163"/>
        <dbReference type="ChEBI" id="CHEBI:15378"/>
        <dbReference type="ChEBI" id="CHEBI:73682"/>
        <dbReference type="ChEBI" id="CHEBI:74411"/>
        <dbReference type="ChEBI" id="CHEBI:74418"/>
        <dbReference type="ChEBI" id="CHEBI:456215"/>
        <dbReference type="EC" id="2.3.1.234"/>
    </reaction>
</comment>
<evidence type="ECO:0000259" key="9">
    <source>
        <dbReference type="Pfam" id="PF00814"/>
    </source>
</evidence>
<dbReference type="HAMAP" id="MF_01445">
    <property type="entry name" value="TsaD"/>
    <property type="match status" value="1"/>
</dbReference>
<organism evidence="10 11">
    <name type="scientific">Erysipelothrix piscisicarius</name>
    <dbReference type="NCBI Taxonomy" id="2485784"/>
    <lineage>
        <taxon>Bacteria</taxon>
        <taxon>Bacillati</taxon>
        <taxon>Bacillota</taxon>
        <taxon>Erysipelotrichia</taxon>
        <taxon>Erysipelotrichales</taxon>
        <taxon>Erysipelotrichaceae</taxon>
        <taxon>Erysipelothrix</taxon>
    </lineage>
</organism>
<dbReference type="PANTHER" id="PTHR11735">
    <property type="entry name" value="TRNA N6-ADENOSINE THREONYLCARBAMOYLTRANSFERASE"/>
    <property type="match status" value="1"/>
</dbReference>
<gene>
    <name evidence="8 10" type="primary">tsaD</name>
    <name evidence="10" type="ORF">EEI45_04885</name>
</gene>
<dbReference type="InterPro" id="IPR017861">
    <property type="entry name" value="KAE1/TsaD"/>
</dbReference>
<dbReference type="GO" id="GO:0002949">
    <property type="term" value="P:tRNA threonylcarbamoyladenosine modification"/>
    <property type="evidence" value="ECO:0007669"/>
    <property type="project" value="UniProtKB-UniRule"/>
</dbReference>
<dbReference type="PRINTS" id="PR00789">
    <property type="entry name" value="OSIALOPTASE"/>
</dbReference>
<dbReference type="EMBL" id="CP034234">
    <property type="protein sequence ID" value="AZK44168.1"/>
    <property type="molecule type" value="Genomic_DNA"/>
</dbReference>
<dbReference type="InterPro" id="IPR000905">
    <property type="entry name" value="Gcp-like_dom"/>
</dbReference>
<feature type="binding site" evidence="8">
    <location>
        <position position="115"/>
    </location>
    <ligand>
        <name>Fe cation</name>
        <dbReference type="ChEBI" id="CHEBI:24875"/>
    </ligand>
</feature>
<feature type="binding site" evidence="8">
    <location>
        <position position="166"/>
    </location>
    <ligand>
        <name>substrate</name>
    </ligand>
</feature>
<evidence type="ECO:0000256" key="4">
    <source>
        <dbReference type="ARBA" id="ARBA00022723"/>
    </source>
</evidence>
<keyword evidence="6 8" id="KW-0012">Acyltransferase</keyword>
<evidence type="ECO:0000313" key="11">
    <source>
        <dbReference type="Proteomes" id="UP000278804"/>
    </source>
</evidence>
<dbReference type="InterPro" id="IPR022450">
    <property type="entry name" value="TsaD"/>
</dbReference>
<keyword evidence="1 8" id="KW-0963">Cytoplasm</keyword>
<keyword evidence="2 8" id="KW-0808">Transferase</keyword>
<dbReference type="NCBIfam" id="TIGR03723">
    <property type="entry name" value="T6A_TsaD_YgjD"/>
    <property type="match status" value="1"/>
</dbReference>
<proteinExistence type="inferred from homology"/>
<comment type="function">
    <text evidence="8">Required for the formation of a threonylcarbamoyl group on adenosine at position 37 (t(6)A37) in tRNAs that read codons beginning with adenine. Is involved in the transfer of the threonylcarbamoyl moiety of threonylcarbamoyl-AMP (TC-AMP) to the N6 group of A37, together with TsaE and TsaB. TsaD likely plays a direct catalytic role in this reaction.</text>
</comment>
<dbReference type="Gene3D" id="3.30.420.40">
    <property type="match status" value="2"/>
</dbReference>
<dbReference type="NCBIfam" id="TIGR00329">
    <property type="entry name" value="gcp_kae1"/>
    <property type="match status" value="1"/>
</dbReference>
<evidence type="ECO:0000256" key="3">
    <source>
        <dbReference type="ARBA" id="ARBA00022694"/>
    </source>
</evidence>
<dbReference type="Pfam" id="PF00814">
    <property type="entry name" value="TsaD"/>
    <property type="match status" value="1"/>
</dbReference>
<reference evidence="10 11" key="1">
    <citation type="journal article" date="2020" name="Int. J. Syst. Evol. Microbiol.">
        <title>Description of Erysipelothrix piscisicarius sp. nov., an emergent fish pathogen, and assessment of virulence using a tiger barb (Puntigrus tetrazona) infection model.</title>
        <authorList>
            <person name="Pomaranski E.K."/>
            <person name="Griffin M.J."/>
            <person name="Camus A.C."/>
            <person name="Armwood A.R."/>
            <person name="Shelley J."/>
            <person name="Waldbieser G.C."/>
            <person name="LaFrentz B.R."/>
            <person name="Garcia J.C."/>
            <person name="Yanong R."/>
            <person name="Soto E."/>
        </authorList>
    </citation>
    <scope>NUCLEOTIDE SEQUENCE [LARGE SCALE GENOMIC DNA]</scope>
    <source>
        <strain evidence="10 11">15TAL0474</strain>
    </source>
</reference>
<sequence>MLILAIESSCDETSCAIIKDGIEVLSNSVSTQIEIHKQYGGVFPEVASRLHVENINIVIKDALNKADIKIENVDAIAVTQGPGLIGSLHVGVMAAKIIAWSLGKPLVPVHHIAGHIYANKLVGDLKFPLLALVISGGHTELVSMIDEYQFEVIGKTQDDAVGEAFDKVSRLLGLGYPGGPVIDKLAQTGKTNYQLPKVKTENPLDFSFSGLKSAVRQLTLREERNGREVIVEDVAYAFQHAAVRELMSRVEYALENSKIQYKSLVLAGGVAANSEVRKQIVDLNIKYPNLNILVPPLWACMDQAAMIGLAGQIAYDKGVRGDCEISALSNKQLISY</sequence>
<keyword evidence="11" id="KW-1185">Reference proteome</keyword>
<dbReference type="Proteomes" id="UP000278804">
    <property type="component" value="Chromosome"/>
</dbReference>
<evidence type="ECO:0000256" key="1">
    <source>
        <dbReference type="ARBA" id="ARBA00022490"/>
    </source>
</evidence>
<evidence type="ECO:0000256" key="6">
    <source>
        <dbReference type="ARBA" id="ARBA00023315"/>
    </source>
</evidence>
<evidence type="ECO:0000256" key="5">
    <source>
        <dbReference type="ARBA" id="ARBA00023004"/>
    </source>
</evidence>
<feature type="binding site" evidence="8">
    <location>
        <position position="111"/>
    </location>
    <ligand>
        <name>Fe cation</name>
        <dbReference type="ChEBI" id="CHEBI:24875"/>
    </ligand>
</feature>
<feature type="binding site" evidence="8">
    <location>
        <position position="273"/>
    </location>
    <ligand>
        <name>substrate</name>
    </ligand>
</feature>
<evidence type="ECO:0000256" key="8">
    <source>
        <dbReference type="HAMAP-Rule" id="MF_01445"/>
    </source>
</evidence>
<evidence type="ECO:0000256" key="2">
    <source>
        <dbReference type="ARBA" id="ARBA00022679"/>
    </source>
</evidence>
<accession>A0A3Q8S7J6</accession>
<dbReference type="EC" id="2.3.1.234" evidence="8"/>
<dbReference type="GO" id="GO:0005506">
    <property type="term" value="F:iron ion binding"/>
    <property type="evidence" value="ECO:0007669"/>
    <property type="project" value="UniProtKB-UniRule"/>
</dbReference>
<comment type="cofactor">
    <cofactor evidence="8">
        <name>Fe(2+)</name>
        <dbReference type="ChEBI" id="CHEBI:29033"/>
    </cofactor>
    <text evidence="8">Binds 1 Fe(2+) ion per subunit.</text>
</comment>
<keyword evidence="3 8" id="KW-0819">tRNA processing</keyword>
<protein>
    <recommendedName>
        <fullName evidence="8">tRNA N6-adenosine threonylcarbamoyltransferase</fullName>
        <ecNumber evidence="8">2.3.1.234</ecNumber>
    </recommendedName>
    <alternativeName>
        <fullName evidence="8">N6-L-threonylcarbamoyladenine synthase</fullName>
        <shortName evidence="8">t(6)A synthase</shortName>
    </alternativeName>
    <alternativeName>
        <fullName evidence="8">t(6)A37 threonylcarbamoyladenosine biosynthesis protein TsaD</fullName>
    </alternativeName>
    <alternativeName>
        <fullName evidence="8">tRNA threonylcarbamoyladenosine biosynthesis protein TsaD</fullName>
    </alternativeName>
</protein>
<dbReference type="GO" id="GO:0061711">
    <property type="term" value="F:tRNA N(6)-L-threonylcarbamoyladenine synthase activity"/>
    <property type="evidence" value="ECO:0007669"/>
    <property type="project" value="UniProtKB-EC"/>
</dbReference>
<feature type="binding site" evidence="8">
    <location>
        <position position="302"/>
    </location>
    <ligand>
        <name>Fe cation</name>
        <dbReference type="ChEBI" id="CHEBI:24875"/>
    </ligand>
</feature>
<comment type="similarity">
    <text evidence="8">Belongs to the KAE1 / TsaD family.</text>
</comment>
<evidence type="ECO:0000256" key="7">
    <source>
        <dbReference type="ARBA" id="ARBA00048117"/>
    </source>
</evidence>
<dbReference type="FunFam" id="3.30.420.40:FF:000040">
    <property type="entry name" value="tRNA N6-adenosine threonylcarbamoyltransferase"/>
    <property type="match status" value="1"/>
</dbReference>
<feature type="binding site" evidence="8">
    <location>
        <position position="179"/>
    </location>
    <ligand>
        <name>substrate</name>
    </ligand>
</feature>